<feature type="compositionally biased region" description="Low complexity" evidence="5">
    <location>
        <begin position="22"/>
        <end position="35"/>
    </location>
</feature>
<feature type="region of interest" description="Disordered" evidence="5">
    <location>
        <begin position="20"/>
        <end position="42"/>
    </location>
</feature>
<feature type="signal peptide" evidence="6">
    <location>
        <begin position="1"/>
        <end position="20"/>
    </location>
</feature>
<reference evidence="8 9" key="1">
    <citation type="submission" date="2023-12" db="EMBL/GenBank/DDBJ databases">
        <title>Genome sequencing and assembly of bacterial species from a model synthetic community.</title>
        <authorList>
            <person name="Hogle S.L."/>
        </authorList>
    </citation>
    <scope>NUCLEOTIDE SEQUENCE [LARGE SCALE GENOMIC DNA]</scope>
    <source>
        <strain evidence="8 9">HAMBI_3031</strain>
    </source>
</reference>
<evidence type="ECO:0000313" key="8">
    <source>
        <dbReference type="EMBL" id="WQD40233.1"/>
    </source>
</evidence>
<organism evidence="8 9">
    <name type="scientific">Niabella yanshanensis</name>
    <dbReference type="NCBI Taxonomy" id="577386"/>
    <lineage>
        <taxon>Bacteria</taxon>
        <taxon>Pseudomonadati</taxon>
        <taxon>Bacteroidota</taxon>
        <taxon>Chitinophagia</taxon>
        <taxon>Chitinophagales</taxon>
        <taxon>Chitinophagaceae</taxon>
        <taxon>Niabella</taxon>
    </lineage>
</organism>
<keyword evidence="6" id="KW-0732">Signal</keyword>
<keyword evidence="9" id="KW-1185">Reference proteome</keyword>
<evidence type="ECO:0000313" key="9">
    <source>
        <dbReference type="Proteomes" id="UP001325680"/>
    </source>
</evidence>
<sequence>MKKIFLFAISGHLLTACNNADTSSTATTGTTVPEVTETRASQPEDPAVAVITLNAGDDMKFDLAEIKVNEGQTVKLTLNHTGKMAKTAMGHNFILLAQGADLAAFATAAINSKETDYLPAGKENDIIAHTRVVGGGESDSIEFTAPAKGHYEFLCSFPGHSAMMKGIFTVE</sequence>
<evidence type="ECO:0000256" key="3">
    <source>
        <dbReference type="ARBA" id="ARBA00022982"/>
    </source>
</evidence>
<evidence type="ECO:0000256" key="4">
    <source>
        <dbReference type="ARBA" id="ARBA00023008"/>
    </source>
</evidence>
<evidence type="ECO:0000259" key="7">
    <source>
        <dbReference type="Pfam" id="PF00127"/>
    </source>
</evidence>
<dbReference type="RefSeq" id="WP_114789615.1">
    <property type="nucleotide sequence ID" value="NZ_CP139960.1"/>
</dbReference>
<keyword evidence="1" id="KW-0813">Transport</keyword>
<evidence type="ECO:0000256" key="5">
    <source>
        <dbReference type="SAM" id="MobiDB-lite"/>
    </source>
</evidence>
<dbReference type="Gene3D" id="2.60.40.420">
    <property type="entry name" value="Cupredoxins - blue copper proteins"/>
    <property type="match status" value="1"/>
</dbReference>
<keyword evidence="3" id="KW-0249">Electron transport</keyword>
<dbReference type="Proteomes" id="UP001325680">
    <property type="component" value="Chromosome"/>
</dbReference>
<dbReference type="PROSITE" id="PS00196">
    <property type="entry name" value="COPPER_BLUE"/>
    <property type="match status" value="1"/>
</dbReference>
<evidence type="ECO:0000256" key="2">
    <source>
        <dbReference type="ARBA" id="ARBA00022723"/>
    </source>
</evidence>
<dbReference type="InterPro" id="IPR028871">
    <property type="entry name" value="BlueCu_1_BS"/>
</dbReference>
<name>A0ABZ0WAB7_9BACT</name>
<dbReference type="SUPFAM" id="SSF49503">
    <property type="entry name" value="Cupredoxins"/>
    <property type="match status" value="1"/>
</dbReference>
<feature type="domain" description="Blue (type 1) copper" evidence="7">
    <location>
        <begin position="54"/>
        <end position="171"/>
    </location>
</feature>
<dbReference type="InterPro" id="IPR050845">
    <property type="entry name" value="Cu-binding_ET"/>
</dbReference>
<feature type="chain" id="PRO_5046920862" evidence="6">
    <location>
        <begin position="21"/>
        <end position="171"/>
    </location>
</feature>
<dbReference type="NCBIfam" id="TIGR02695">
    <property type="entry name" value="azurin"/>
    <property type="match status" value="1"/>
</dbReference>
<dbReference type="PANTHER" id="PTHR38439">
    <property type="entry name" value="AURACYANIN-B"/>
    <property type="match status" value="1"/>
</dbReference>
<dbReference type="PROSITE" id="PS51257">
    <property type="entry name" value="PROKAR_LIPOPROTEIN"/>
    <property type="match status" value="1"/>
</dbReference>
<keyword evidence="2" id="KW-0479">Metal-binding</keyword>
<dbReference type="EMBL" id="CP139960">
    <property type="protein sequence ID" value="WQD40233.1"/>
    <property type="molecule type" value="Genomic_DNA"/>
</dbReference>
<dbReference type="Pfam" id="PF00127">
    <property type="entry name" value="Copper-bind"/>
    <property type="match status" value="1"/>
</dbReference>
<dbReference type="CDD" id="cd13922">
    <property type="entry name" value="Azurin"/>
    <property type="match status" value="1"/>
</dbReference>
<accession>A0ABZ0WAB7</accession>
<keyword evidence="4" id="KW-0186">Copper</keyword>
<dbReference type="InterPro" id="IPR014068">
    <property type="entry name" value="Azurin"/>
</dbReference>
<protein>
    <submittedName>
        <fullName evidence="8">Azurin</fullName>
    </submittedName>
</protein>
<dbReference type="InterPro" id="IPR008972">
    <property type="entry name" value="Cupredoxin"/>
</dbReference>
<dbReference type="InterPro" id="IPR000923">
    <property type="entry name" value="BlueCu_1"/>
</dbReference>
<gene>
    <name evidence="8" type="primary">azu</name>
    <name evidence="8" type="ORF">U0035_08760</name>
</gene>
<evidence type="ECO:0000256" key="6">
    <source>
        <dbReference type="SAM" id="SignalP"/>
    </source>
</evidence>
<proteinExistence type="predicted"/>
<dbReference type="PANTHER" id="PTHR38439:SF2">
    <property type="entry name" value="OUTER MEMBRANE PROTEIN H.8"/>
    <property type="match status" value="1"/>
</dbReference>
<evidence type="ECO:0000256" key="1">
    <source>
        <dbReference type="ARBA" id="ARBA00022448"/>
    </source>
</evidence>